<dbReference type="AlphaFoldDB" id="A0A9Q3CBN8"/>
<dbReference type="Proteomes" id="UP000765509">
    <property type="component" value="Unassembled WGS sequence"/>
</dbReference>
<comment type="pathway">
    <text evidence="2 17">Amino-acid biosynthesis; L-threonine biosynthesis; L-threonine from L-aspartate: step 3/5.</text>
</comment>
<dbReference type="Gene3D" id="3.30.360.10">
    <property type="entry name" value="Dihydrodipicolinate Reductase, domain 2"/>
    <property type="match status" value="1"/>
</dbReference>
<evidence type="ECO:0000256" key="9">
    <source>
        <dbReference type="ARBA" id="ARBA00022857"/>
    </source>
</evidence>
<keyword evidence="7 14" id="KW-0028">Amino-acid biosynthesis</keyword>
<organism evidence="21 22">
    <name type="scientific">Austropuccinia psidii MF-1</name>
    <dbReference type="NCBI Taxonomy" id="1389203"/>
    <lineage>
        <taxon>Eukaryota</taxon>
        <taxon>Fungi</taxon>
        <taxon>Dikarya</taxon>
        <taxon>Basidiomycota</taxon>
        <taxon>Pucciniomycotina</taxon>
        <taxon>Pucciniomycetes</taxon>
        <taxon>Pucciniales</taxon>
        <taxon>Sphaerophragmiaceae</taxon>
        <taxon>Austropuccinia</taxon>
    </lineage>
</organism>
<evidence type="ECO:0000256" key="18">
    <source>
        <dbReference type="RuleBase" id="RU004171"/>
    </source>
</evidence>
<dbReference type="PANTHER" id="PTHR43070">
    <property type="match status" value="1"/>
</dbReference>
<comment type="similarity">
    <text evidence="4 14 18">Belongs to the homoserine dehydrogenase family.</text>
</comment>
<feature type="binding site" evidence="16">
    <location>
        <begin position="13"/>
        <end position="18"/>
    </location>
    <ligand>
        <name>NADP(+)</name>
        <dbReference type="ChEBI" id="CHEBI:58349"/>
    </ligand>
</feature>
<dbReference type="FunFam" id="3.30.360.10:FF:000006">
    <property type="entry name" value="Bifunctional aspartokinase/homoserine dehydrogenase"/>
    <property type="match status" value="1"/>
</dbReference>
<evidence type="ECO:0000256" key="16">
    <source>
        <dbReference type="PIRSR" id="PIRSR036497-2"/>
    </source>
</evidence>
<dbReference type="GO" id="GO:0050661">
    <property type="term" value="F:NADP binding"/>
    <property type="evidence" value="ECO:0007669"/>
    <property type="project" value="InterPro"/>
</dbReference>
<dbReference type="SUPFAM" id="SSF51735">
    <property type="entry name" value="NAD(P)-binding Rossmann-fold domains"/>
    <property type="match status" value="1"/>
</dbReference>
<keyword evidence="8 14" id="KW-0791">Threonine biosynthesis</keyword>
<keyword evidence="10 14" id="KW-0560">Oxidoreductase</keyword>
<comment type="function">
    <text evidence="13">Catalyzes the conversion of L-aspartate-beta-semialdehyde (L-Asa) to L-homoserine (L-Hse), the third step in the biosynthesis of amino acids that derive from aspartate (the aspartate family of amino acids), including methioinine and threonine, the latter of which is a precursor to isoleucine; production of homoserine leads to a branch-point in the pathway as it can either be O-phosphorylated for processing to threonine, or O-acylated for processing to methionine.</text>
</comment>
<dbReference type="PIRSF" id="PIRSF036497">
    <property type="entry name" value="HDH_short"/>
    <property type="match status" value="1"/>
</dbReference>
<evidence type="ECO:0000256" key="11">
    <source>
        <dbReference type="ARBA" id="ARBA00023167"/>
    </source>
</evidence>
<dbReference type="Pfam" id="PF00742">
    <property type="entry name" value="Homoserine_dh"/>
    <property type="match status" value="1"/>
</dbReference>
<evidence type="ECO:0000256" key="7">
    <source>
        <dbReference type="ARBA" id="ARBA00022605"/>
    </source>
</evidence>
<proteinExistence type="inferred from homology"/>
<accession>A0A9Q3CBN8</accession>
<keyword evidence="9 14" id="KW-0521">NADP</keyword>
<feature type="binding site" evidence="16">
    <location>
        <position position="218"/>
    </location>
    <ligand>
        <name>L-homoserine</name>
        <dbReference type="ChEBI" id="CHEBI:57476"/>
    </ligand>
</feature>
<dbReference type="EMBL" id="AVOT02006175">
    <property type="protein sequence ID" value="MBW0480934.1"/>
    <property type="molecule type" value="Genomic_DNA"/>
</dbReference>
<evidence type="ECO:0000256" key="6">
    <source>
        <dbReference type="ARBA" id="ARBA00013376"/>
    </source>
</evidence>
<comment type="cofactor">
    <cofactor evidence="1">
        <name>a metal cation</name>
        <dbReference type="ChEBI" id="CHEBI:25213"/>
    </cofactor>
</comment>
<feature type="binding site" evidence="16">
    <location>
        <position position="101"/>
    </location>
    <ligand>
        <name>NADPH</name>
        <dbReference type="ChEBI" id="CHEBI:57783"/>
    </ligand>
</feature>
<sequence>MSTKLPINVAIVGVGLVGERVVHQLMLPQLRSVFRIKSLHTSRRHLELPDDYSAASASDLICCLKGTDGGSVDYSGGVSDVVSYLMDPAKLPRPAIVVDCTSSQPFADAYPTILKNQSIHLVTPNKKAFSGAEELYSAIDSLERLSPNFVFKEATVGAGLPVISTLRELVITGDKIKKIEGVFSGTMSYIFNQFSKAQLSSVNFSEVVAIAKSKGYTEPNPADDLSGSDVARKLCILARNVTPWETNTLRLPCGFQSVPTQSLVPEQLMDVKTPEEFMTLLPQFDSQFDKLRADAYAEGCVLRYVGIIDMTATDGACLKAGLEKYPFSHPFATLTGSDNIISFHSERYSTSPLIIQGAGAGAEVTAMGVVGDMVKVAERQIGRSVA</sequence>
<gene>
    <name evidence="21" type="ORF">O181_020649</name>
</gene>
<dbReference type="InterPro" id="IPR011147">
    <property type="entry name" value="Bifunc_Aspkin/hSer_DH"/>
</dbReference>
<dbReference type="InterPro" id="IPR001342">
    <property type="entry name" value="HDH_cat"/>
</dbReference>
<evidence type="ECO:0000256" key="8">
    <source>
        <dbReference type="ARBA" id="ARBA00022697"/>
    </source>
</evidence>
<dbReference type="InterPro" id="IPR036291">
    <property type="entry name" value="NAD(P)-bd_dom_sf"/>
</dbReference>
<evidence type="ECO:0000256" key="14">
    <source>
        <dbReference type="PIRNR" id="PIRNR036497"/>
    </source>
</evidence>
<keyword evidence="22" id="KW-1185">Reference proteome</keyword>
<dbReference type="GO" id="GO:0004412">
    <property type="term" value="F:homoserine dehydrogenase activity"/>
    <property type="evidence" value="ECO:0007669"/>
    <property type="project" value="UniProtKB-EC"/>
</dbReference>
<evidence type="ECO:0000256" key="10">
    <source>
        <dbReference type="ARBA" id="ARBA00023002"/>
    </source>
</evidence>
<evidence type="ECO:0000256" key="12">
    <source>
        <dbReference type="ARBA" id="ARBA00048841"/>
    </source>
</evidence>
<evidence type="ECO:0000313" key="21">
    <source>
        <dbReference type="EMBL" id="MBW0480934.1"/>
    </source>
</evidence>
<evidence type="ECO:0000256" key="1">
    <source>
        <dbReference type="ARBA" id="ARBA00001920"/>
    </source>
</evidence>
<reference evidence="21" key="1">
    <citation type="submission" date="2021-03" db="EMBL/GenBank/DDBJ databases">
        <title>Draft genome sequence of rust myrtle Austropuccinia psidii MF-1, a brazilian biotype.</title>
        <authorList>
            <person name="Quecine M.C."/>
            <person name="Pachon D.M.R."/>
            <person name="Bonatelli M.L."/>
            <person name="Correr F.H."/>
            <person name="Franceschini L.M."/>
            <person name="Leite T.F."/>
            <person name="Margarido G.R.A."/>
            <person name="Almeida C.A."/>
            <person name="Ferrarezi J.A."/>
            <person name="Labate C.A."/>
        </authorList>
    </citation>
    <scope>NUCLEOTIDE SEQUENCE</scope>
    <source>
        <strain evidence="21">MF-1</strain>
    </source>
</reference>
<feature type="domain" description="Homoserine dehydrogenase catalytic" evidence="19">
    <location>
        <begin position="161"/>
        <end position="374"/>
    </location>
</feature>
<feature type="binding site" evidence="16">
    <location>
        <position position="126"/>
    </location>
    <ligand>
        <name>NADPH</name>
        <dbReference type="ChEBI" id="CHEBI:57783"/>
    </ligand>
</feature>
<evidence type="ECO:0000256" key="5">
    <source>
        <dbReference type="ARBA" id="ARBA00013213"/>
    </source>
</evidence>
<dbReference type="GO" id="GO:0009088">
    <property type="term" value="P:threonine biosynthetic process"/>
    <property type="evidence" value="ECO:0007669"/>
    <property type="project" value="UniProtKB-KW"/>
</dbReference>
<dbReference type="InterPro" id="IPR019811">
    <property type="entry name" value="HDH_CS"/>
</dbReference>
<dbReference type="Pfam" id="PF03447">
    <property type="entry name" value="NAD_binding_3"/>
    <property type="match status" value="1"/>
</dbReference>
<name>A0A9Q3CBN8_9BASI</name>
<evidence type="ECO:0000256" key="4">
    <source>
        <dbReference type="ARBA" id="ARBA00006753"/>
    </source>
</evidence>
<evidence type="ECO:0000259" key="19">
    <source>
        <dbReference type="Pfam" id="PF00742"/>
    </source>
</evidence>
<evidence type="ECO:0000256" key="15">
    <source>
        <dbReference type="PIRSR" id="PIRSR036497-1"/>
    </source>
</evidence>
<protein>
    <recommendedName>
        <fullName evidence="6 14">Homoserine dehydrogenase</fullName>
        <shortName evidence="14">HDH</shortName>
        <ecNumber evidence="5 14">1.1.1.3</ecNumber>
    </recommendedName>
</protein>
<dbReference type="EC" id="1.1.1.3" evidence="5 14"/>
<comment type="catalytic activity">
    <reaction evidence="12">
        <text>L-homoserine + NADP(+) = L-aspartate 4-semialdehyde + NADPH + H(+)</text>
        <dbReference type="Rhea" id="RHEA:15761"/>
        <dbReference type="ChEBI" id="CHEBI:15378"/>
        <dbReference type="ChEBI" id="CHEBI:57476"/>
        <dbReference type="ChEBI" id="CHEBI:57783"/>
        <dbReference type="ChEBI" id="CHEBI:58349"/>
        <dbReference type="ChEBI" id="CHEBI:537519"/>
        <dbReference type="EC" id="1.1.1.3"/>
    </reaction>
    <physiologicalReaction direction="right-to-left" evidence="12">
        <dbReference type="Rhea" id="RHEA:15763"/>
    </physiologicalReaction>
</comment>
<dbReference type="GO" id="GO:0009086">
    <property type="term" value="P:methionine biosynthetic process"/>
    <property type="evidence" value="ECO:0007669"/>
    <property type="project" value="UniProtKB-KW"/>
</dbReference>
<feature type="domain" description="Aspartate/homoserine dehydrogenase NAD-binding" evidence="20">
    <location>
        <begin position="13"/>
        <end position="140"/>
    </location>
</feature>
<feature type="active site" description="Proton donor" evidence="15">
    <location>
        <position position="233"/>
    </location>
</feature>
<evidence type="ECO:0000256" key="13">
    <source>
        <dbReference type="ARBA" id="ARBA00059589"/>
    </source>
</evidence>
<evidence type="ECO:0000256" key="17">
    <source>
        <dbReference type="RuleBase" id="RU000579"/>
    </source>
</evidence>
<dbReference type="SUPFAM" id="SSF55347">
    <property type="entry name" value="Glyceraldehyde-3-phosphate dehydrogenase-like, C-terminal domain"/>
    <property type="match status" value="1"/>
</dbReference>
<evidence type="ECO:0000313" key="22">
    <source>
        <dbReference type="Proteomes" id="UP000765509"/>
    </source>
</evidence>
<dbReference type="Gene3D" id="3.40.50.720">
    <property type="entry name" value="NAD(P)-binding Rossmann-like Domain"/>
    <property type="match status" value="1"/>
</dbReference>
<dbReference type="InterPro" id="IPR022697">
    <property type="entry name" value="HDH_short"/>
</dbReference>
<keyword evidence="11 14" id="KW-0486">Methionine biosynthesis</keyword>
<dbReference type="PANTHER" id="PTHR43070:SF5">
    <property type="entry name" value="HOMOSERINE DEHYDROGENASE"/>
    <property type="match status" value="1"/>
</dbReference>
<evidence type="ECO:0000256" key="3">
    <source>
        <dbReference type="ARBA" id="ARBA00005062"/>
    </source>
</evidence>
<dbReference type="GO" id="GO:0009090">
    <property type="term" value="P:homoserine biosynthetic process"/>
    <property type="evidence" value="ECO:0007669"/>
    <property type="project" value="TreeGrafter"/>
</dbReference>
<dbReference type="PROSITE" id="PS01042">
    <property type="entry name" value="HOMOSER_DHGENASE"/>
    <property type="match status" value="1"/>
</dbReference>
<comment type="pathway">
    <text evidence="3 17">Amino-acid biosynthesis; L-methionine biosynthesis via de novo pathway; L-homoserine from L-aspartate: step 3/3.</text>
</comment>
<comment type="caution">
    <text evidence="21">The sequence shown here is derived from an EMBL/GenBank/DDBJ whole genome shotgun (WGS) entry which is preliminary data.</text>
</comment>
<dbReference type="InterPro" id="IPR005106">
    <property type="entry name" value="Asp/hSer_DH_NAD-bd"/>
</dbReference>
<evidence type="ECO:0000256" key="2">
    <source>
        <dbReference type="ARBA" id="ARBA00005056"/>
    </source>
</evidence>
<evidence type="ECO:0000259" key="20">
    <source>
        <dbReference type="Pfam" id="PF03447"/>
    </source>
</evidence>
<dbReference type="OrthoDB" id="67851at2759"/>